<dbReference type="AlphaFoldDB" id="A0A432MCT7"/>
<dbReference type="GO" id="GO:0006508">
    <property type="term" value="P:proteolysis"/>
    <property type="evidence" value="ECO:0007669"/>
    <property type="project" value="InterPro"/>
</dbReference>
<reference evidence="3 4" key="1">
    <citation type="submission" date="2018-12" db="EMBL/GenBank/DDBJ databases">
        <authorList>
            <person name="Toschakov S.V."/>
        </authorList>
    </citation>
    <scope>NUCLEOTIDE SEQUENCE [LARGE SCALE GENOMIC DNA]</scope>
    <source>
        <strain evidence="3 4">GM2012</strain>
    </source>
</reference>
<protein>
    <recommendedName>
        <fullName evidence="2">Peptidase C39 domain-containing protein</fullName>
    </recommendedName>
</protein>
<proteinExistence type="predicted"/>
<keyword evidence="1" id="KW-1133">Transmembrane helix</keyword>
<dbReference type="InterPro" id="IPR005074">
    <property type="entry name" value="Peptidase_C39"/>
</dbReference>
<evidence type="ECO:0000256" key="1">
    <source>
        <dbReference type="SAM" id="Phobius"/>
    </source>
</evidence>
<keyword evidence="4" id="KW-1185">Reference proteome</keyword>
<dbReference type="OrthoDB" id="31321at2"/>
<dbReference type="Gene3D" id="3.90.70.10">
    <property type="entry name" value="Cysteine proteinases"/>
    <property type="match status" value="1"/>
</dbReference>
<dbReference type="EMBL" id="RYZH01000093">
    <property type="protein sequence ID" value="RUL81427.1"/>
    <property type="molecule type" value="Genomic_DNA"/>
</dbReference>
<keyword evidence="1" id="KW-0472">Membrane</keyword>
<sequence>MTTRVARLLVLFGLIAGLCVTPREPASATGPARDASAEPGAGHSCGALALALFGRLQGLAWDPAEVDRRLGPDSGPGHSMAQLIRTANAMGLSLRGVRLDPAAWPMSGPAILHLQRGRAGHFVVIRPVGQSGRLVQLLDPPSTSEVLELDRLARSPEWTGAAIVARPAFGASPWGLLVAGAAFVLVGIAAMRTRDRSRRVGEHS</sequence>
<dbReference type="Pfam" id="PF03412">
    <property type="entry name" value="Peptidase_C39"/>
    <property type="match status" value="1"/>
</dbReference>
<feature type="transmembrane region" description="Helical" evidence="1">
    <location>
        <begin position="174"/>
        <end position="191"/>
    </location>
</feature>
<dbReference type="PROSITE" id="PS50990">
    <property type="entry name" value="PEPTIDASE_C39"/>
    <property type="match status" value="1"/>
</dbReference>
<dbReference type="GO" id="GO:0016020">
    <property type="term" value="C:membrane"/>
    <property type="evidence" value="ECO:0007669"/>
    <property type="project" value="InterPro"/>
</dbReference>
<organism evidence="3 4">
    <name type="scientific">Tautonia sociabilis</name>
    <dbReference type="NCBI Taxonomy" id="2080755"/>
    <lineage>
        <taxon>Bacteria</taxon>
        <taxon>Pseudomonadati</taxon>
        <taxon>Planctomycetota</taxon>
        <taxon>Planctomycetia</taxon>
        <taxon>Isosphaerales</taxon>
        <taxon>Isosphaeraceae</taxon>
        <taxon>Tautonia</taxon>
    </lineage>
</organism>
<evidence type="ECO:0000313" key="3">
    <source>
        <dbReference type="EMBL" id="RUL81427.1"/>
    </source>
</evidence>
<name>A0A432MCT7_9BACT</name>
<keyword evidence="1" id="KW-0812">Transmembrane</keyword>
<dbReference type="GO" id="GO:0005524">
    <property type="term" value="F:ATP binding"/>
    <property type="evidence" value="ECO:0007669"/>
    <property type="project" value="InterPro"/>
</dbReference>
<reference evidence="3 4" key="2">
    <citation type="submission" date="2019-01" db="EMBL/GenBank/DDBJ databases">
        <title>Tautonia sociabilis, a novel thermotolerant planctomycete of Isosphaeraceae family, isolated from a 4000 m deep subterranean habitat.</title>
        <authorList>
            <person name="Kovaleva O.L."/>
            <person name="Elcheninov A.G."/>
            <person name="Van Heerden E."/>
            <person name="Toshchakov S.V."/>
            <person name="Novikov A."/>
            <person name="Bonch-Osmolovskaya E.A."/>
            <person name="Kublanov I.V."/>
        </authorList>
    </citation>
    <scope>NUCLEOTIDE SEQUENCE [LARGE SCALE GENOMIC DNA]</scope>
    <source>
        <strain evidence="3 4">GM2012</strain>
    </source>
</reference>
<dbReference type="GO" id="GO:0008233">
    <property type="term" value="F:peptidase activity"/>
    <property type="evidence" value="ECO:0007669"/>
    <property type="project" value="InterPro"/>
</dbReference>
<gene>
    <name evidence="3" type="ORF">TsocGM_25020</name>
</gene>
<accession>A0A432MCT7</accession>
<evidence type="ECO:0000259" key="2">
    <source>
        <dbReference type="PROSITE" id="PS50990"/>
    </source>
</evidence>
<dbReference type="Proteomes" id="UP000280296">
    <property type="component" value="Unassembled WGS sequence"/>
</dbReference>
<comment type="caution">
    <text evidence="3">The sequence shown here is derived from an EMBL/GenBank/DDBJ whole genome shotgun (WGS) entry which is preliminary data.</text>
</comment>
<feature type="domain" description="Peptidase C39" evidence="2">
    <location>
        <begin position="36"/>
        <end position="165"/>
    </location>
</feature>
<evidence type="ECO:0000313" key="4">
    <source>
        <dbReference type="Proteomes" id="UP000280296"/>
    </source>
</evidence>
<dbReference type="RefSeq" id="WP_126728191.1">
    <property type="nucleotide sequence ID" value="NZ_RYZH01000093.1"/>
</dbReference>